<dbReference type="SMART" id="SM00563">
    <property type="entry name" value="PlsC"/>
    <property type="match status" value="1"/>
</dbReference>
<evidence type="ECO:0000256" key="5">
    <source>
        <dbReference type="ARBA" id="ARBA00023315"/>
    </source>
</evidence>
<dbReference type="InterPro" id="IPR002123">
    <property type="entry name" value="Plipid/glycerol_acylTrfase"/>
</dbReference>
<dbReference type="PANTHER" id="PTHR10434:SF64">
    <property type="entry name" value="1-ACYL-SN-GLYCEROL-3-PHOSPHATE ACYLTRANSFERASE-RELATED"/>
    <property type="match status" value="1"/>
</dbReference>
<keyword evidence="2" id="KW-0444">Lipid biosynthesis</keyword>
<evidence type="ECO:0000256" key="2">
    <source>
        <dbReference type="ARBA" id="ARBA00022516"/>
    </source>
</evidence>
<evidence type="ECO:0000256" key="1">
    <source>
        <dbReference type="ARBA" id="ARBA00005189"/>
    </source>
</evidence>
<evidence type="ECO:0000313" key="8">
    <source>
        <dbReference type="Proteomes" id="UP000424468"/>
    </source>
</evidence>
<gene>
    <name evidence="7" type="primary">plsC</name>
    <name evidence="7" type="ORF">STABA_v1c07690</name>
</gene>
<dbReference type="AlphaFoldDB" id="A0A6I6CB09"/>
<comment type="pathway">
    <text evidence="1">Lipid metabolism.</text>
</comment>
<evidence type="ECO:0000259" key="6">
    <source>
        <dbReference type="SMART" id="SM00563"/>
    </source>
</evidence>
<name>A0A6I6CB09_9MOLU</name>
<sequence>MAKKLEEQNVKNEVAVESNTNEIVEYDTYEKDDKSGKLPYKLSKWRLFTSALGLYFLIRKAKKISKRIKTDPNSYSEEYRYNWFKKKISKVLRIPNIEMHVWGIENWLDKGVVLAPNHQSNLDPLMLIVINDFQKQQPISFVAKIETWSTKSIKHFMNLIDNVPLDRKNPRSALNAMKEAKELINEYKRSVVIFPEGTRSQGPEMNEFHGASMKVAQMAYAPIIPVSIVDSYKVYQKRKGIMPVKIVFGKPMMPNKFIATKTSVLTETVKREIQKNIDKYKDVDLKSKNLVVKKYDKKNKIYYY</sequence>
<dbReference type="SUPFAM" id="SSF69593">
    <property type="entry name" value="Glycerol-3-phosphate (1)-acyltransferase"/>
    <property type="match status" value="1"/>
</dbReference>
<dbReference type="KEGG" id="stab:STABA_v1c07690"/>
<dbReference type="GO" id="GO:0003841">
    <property type="term" value="F:1-acylglycerol-3-phosphate O-acyltransferase activity"/>
    <property type="evidence" value="ECO:0007669"/>
    <property type="project" value="TreeGrafter"/>
</dbReference>
<dbReference type="Proteomes" id="UP000424468">
    <property type="component" value="Chromosome"/>
</dbReference>
<dbReference type="Pfam" id="PF01553">
    <property type="entry name" value="Acyltransferase"/>
    <property type="match status" value="1"/>
</dbReference>
<keyword evidence="3 7" id="KW-0808">Transferase</keyword>
<evidence type="ECO:0000313" key="7">
    <source>
        <dbReference type="EMBL" id="QGS52125.1"/>
    </source>
</evidence>
<keyword evidence="4" id="KW-0443">Lipid metabolism</keyword>
<keyword evidence="5 7" id="KW-0012">Acyltransferase</keyword>
<proteinExistence type="predicted"/>
<feature type="domain" description="Phospholipid/glycerol acyltransferase" evidence="6">
    <location>
        <begin position="112"/>
        <end position="231"/>
    </location>
</feature>
<protein>
    <submittedName>
        <fullName evidence="7">1-acyl-sn-glycerol-3-phosphate acyltransferase</fullName>
    </submittedName>
</protein>
<accession>A0A6I6CB09</accession>
<dbReference type="RefSeq" id="WP_156006768.1">
    <property type="nucleotide sequence ID" value="NZ_CP046276.1"/>
</dbReference>
<dbReference type="PANTHER" id="PTHR10434">
    <property type="entry name" value="1-ACYL-SN-GLYCEROL-3-PHOSPHATE ACYLTRANSFERASE"/>
    <property type="match status" value="1"/>
</dbReference>
<keyword evidence="8" id="KW-1185">Reference proteome</keyword>
<dbReference type="OrthoDB" id="9803035at2"/>
<organism evidence="7 8">
    <name type="scientific">Spiroplasma tabanidicola</name>
    <dbReference type="NCBI Taxonomy" id="324079"/>
    <lineage>
        <taxon>Bacteria</taxon>
        <taxon>Bacillati</taxon>
        <taxon>Mycoplasmatota</taxon>
        <taxon>Mollicutes</taxon>
        <taxon>Entomoplasmatales</taxon>
        <taxon>Spiroplasmataceae</taxon>
        <taxon>Spiroplasma</taxon>
    </lineage>
</organism>
<dbReference type="GO" id="GO:0006654">
    <property type="term" value="P:phosphatidic acid biosynthetic process"/>
    <property type="evidence" value="ECO:0007669"/>
    <property type="project" value="TreeGrafter"/>
</dbReference>
<dbReference type="CDD" id="cd07989">
    <property type="entry name" value="LPLAT_AGPAT-like"/>
    <property type="match status" value="1"/>
</dbReference>
<evidence type="ECO:0000256" key="4">
    <source>
        <dbReference type="ARBA" id="ARBA00023098"/>
    </source>
</evidence>
<evidence type="ECO:0000256" key="3">
    <source>
        <dbReference type="ARBA" id="ARBA00022679"/>
    </source>
</evidence>
<reference evidence="7 8" key="1">
    <citation type="submission" date="2019-11" db="EMBL/GenBank/DDBJ databases">
        <title>Complete genome sequence of Spiroplasma tabanidicola TAUS-1 (DSM 22603).</title>
        <authorList>
            <person name="Huang C.-T."/>
            <person name="Lin Y.-C."/>
            <person name="Kuo C.-H."/>
        </authorList>
    </citation>
    <scope>NUCLEOTIDE SEQUENCE [LARGE SCALE GENOMIC DNA]</scope>
    <source>
        <strain evidence="7 8">TAUS-1</strain>
    </source>
</reference>
<dbReference type="EMBL" id="CP046276">
    <property type="protein sequence ID" value="QGS52125.1"/>
    <property type="molecule type" value="Genomic_DNA"/>
</dbReference>